<evidence type="ECO:0000313" key="2">
    <source>
        <dbReference type="Proteomes" id="UP000324758"/>
    </source>
</evidence>
<comment type="caution">
    <text evidence="1">The sequence shown here is derived from an EMBL/GenBank/DDBJ whole genome shotgun (WGS) entry which is preliminary data.</text>
</comment>
<organism evidence="1 2">
    <name type="scientific">Bradyrhizobium rifense</name>
    <dbReference type="NCBI Taxonomy" id="515499"/>
    <lineage>
        <taxon>Bacteria</taxon>
        <taxon>Pseudomonadati</taxon>
        <taxon>Pseudomonadota</taxon>
        <taxon>Alphaproteobacteria</taxon>
        <taxon>Hyphomicrobiales</taxon>
        <taxon>Nitrobacteraceae</taxon>
        <taxon>Bradyrhizobium</taxon>
    </lineage>
</organism>
<dbReference type="Proteomes" id="UP000324758">
    <property type="component" value="Unassembled WGS sequence"/>
</dbReference>
<protein>
    <submittedName>
        <fullName evidence="1">Uncharacterized protein</fullName>
    </submittedName>
</protein>
<proteinExistence type="predicted"/>
<gene>
    <name evidence="1" type="ORF">FXB40_32245</name>
</gene>
<dbReference type="RefSeq" id="WP_148776140.1">
    <property type="nucleotide sequence ID" value="NZ_VSSS01000052.1"/>
</dbReference>
<dbReference type="OrthoDB" id="8228225at2"/>
<accession>A0A5D3K4F0</accession>
<dbReference type="AlphaFoldDB" id="A0A5D3K4F0"/>
<name>A0A5D3K4F0_9BRAD</name>
<dbReference type="EMBL" id="VSSS01000052">
    <property type="protein sequence ID" value="TYL90328.1"/>
    <property type="molecule type" value="Genomic_DNA"/>
</dbReference>
<evidence type="ECO:0000313" key="1">
    <source>
        <dbReference type="EMBL" id="TYL90328.1"/>
    </source>
</evidence>
<reference evidence="1 2" key="1">
    <citation type="submission" date="2019-08" db="EMBL/GenBank/DDBJ databases">
        <title>Bradyrhizobium hipponensis sp. nov., a rhizobium isolated from a Lupinus angustifolius root nodule in Tunisia.</title>
        <authorList>
            <person name="Off K."/>
            <person name="Rejili M."/>
            <person name="Mars M."/>
            <person name="Brachmann A."/>
            <person name="Marin M."/>
        </authorList>
    </citation>
    <scope>NUCLEOTIDE SEQUENCE [LARGE SCALE GENOMIC DNA]</scope>
    <source>
        <strain evidence="1 2">CTAW71</strain>
    </source>
</reference>
<sequence>MANDVFTSREIAVAADLTPRNFGLLGDEGLAPPPFDNGADGQSGSRLYLGDAMAQTALIGALQLAGFELLVAARLAAAFTDSYVASRGRLPSNLMTFVRSRTLNPAGGTPWGETPRDVPIERDFWIHHLLRNRSGVYRRAVPIIGDCIIEIADRTYVLTSFHALGVATHSSATGDGLPAAPEYRIVGRGNSATVVPIYSEVPTMDFEMDPKSRDKMRRLELEYLSGREAAVALVRINLSLAIRNAFDRLQDVRDGQRAA</sequence>
<keyword evidence="2" id="KW-1185">Reference proteome</keyword>